<keyword evidence="1" id="KW-0812">Transmembrane</keyword>
<dbReference type="InterPro" id="IPR025698">
    <property type="entry name" value="2TM_dom"/>
</dbReference>
<keyword evidence="4" id="KW-1185">Reference proteome</keyword>
<sequence length="39" mass="4814">MGRDESYFQTKKRVDNLKTFYIHLTIYLLVNLMLFLLFK</sequence>
<dbReference type="AlphaFoldDB" id="A0A1W6WM25"/>
<dbReference type="EMBL" id="CP021061">
    <property type="protein sequence ID" value="ARP57624.1"/>
    <property type="molecule type" value="Genomic_DNA"/>
</dbReference>
<evidence type="ECO:0000313" key="3">
    <source>
        <dbReference type="EMBL" id="ARP57624.1"/>
    </source>
</evidence>
<proteinExistence type="predicted"/>
<keyword evidence="1" id="KW-0472">Membrane</keyword>
<evidence type="ECO:0000259" key="2">
    <source>
        <dbReference type="Pfam" id="PF13239"/>
    </source>
</evidence>
<protein>
    <recommendedName>
        <fullName evidence="2">2TM domain-containing protein</fullName>
    </recommendedName>
</protein>
<keyword evidence="1" id="KW-1133">Transmembrane helix</keyword>
<feature type="domain" description="2TM" evidence="2">
    <location>
        <begin position="10"/>
        <end position="37"/>
    </location>
</feature>
<dbReference type="Pfam" id="PF13239">
    <property type="entry name" value="2TM"/>
    <property type="match status" value="1"/>
</dbReference>
<organism evidence="3 4">
    <name type="scientific">Bacillus thuringiensis</name>
    <dbReference type="NCBI Taxonomy" id="1428"/>
    <lineage>
        <taxon>Bacteria</taxon>
        <taxon>Bacillati</taxon>
        <taxon>Bacillota</taxon>
        <taxon>Bacilli</taxon>
        <taxon>Bacillales</taxon>
        <taxon>Bacillaceae</taxon>
        <taxon>Bacillus</taxon>
        <taxon>Bacillus cereus group</taxon>
    </lineage>
</organism>
<gene>
    <name evidence="3" type="ORF">CAB88_11260</name>
</gene>
<name>A0A1W6WM25_BACTU</name>
<dbReference type="Proteomes" id="UP000194143">
    <property type="component" value="Chromosome"/>
</dbReference>
<reference evidence="3 4" key="1">
    <citation type="submission" date="2017-04" db="EMBL/GenBank/DDBJ databases">
        <title>Complete Genome Sequence of Bacillus thuringiensis type Strain ATCC 10792.</title>
        <authorList>
            <person name="Oh D.-H."/>
            <person name="Park B.-J."/>
            <person name="Shuai W."/>
            <person name="Chelliah R."/>
        </authorList>
    </citation>
    <scope>NUCLEOTIDE SEQUENCE [LARGE SCALE GENOMIC DNA]</scope>
    <source>
        <strain evidence="3 4">ATCC 10792</strain>
    </source>
</reference>
<evidence type="ECO:0000256" key="1">
    <source>
        <dbReference type="SAM" id="Phobius"/>
    </source>
</evidence>
<feature type="transmembrane region" description="Helical" evidence="1">
    <location>
        <begin position="20"/>
        <end position="38"/>
    </location>
</feature>
<accession>A0A1W6WM25</accession>
<evidence type="ECO:0000313" key="4">
    <source>
        <dbReference type="Proteomes" id="UP000194143"/>
    </source>
</evidence>